<name>A7K961_9PHYC</name>
<dbReference type="KEGG" id="vg:5470668"/>
<dbReference type="EMBL" id="EF101928">
    <property type="protein sequence ID" value="ABT16585.1"/>
    <property type="molecule type" value="Genomic_DNA"/>
</dbReference>
<keyword evidence="2" id="KW-1185">Reference proteome</keyword>
<accession>A7K961</accession>
<gene>
    <name evidence="1" type="primary">z451L</name>
    <name evidence="1" type="ORF">ATCV1_z451L</name>
</gene>
<organism evidence="1 2">
    <name type="scientific">Chlorovirus heliozoae</name>
    <dbReference type="NCBI Taxonomy" id="322019"/>
    <lineage>
        <taxon>Viruses</taxon>
        <taxon>Varidnaviria</taxon>
        <taxon>Bamfordvirae</taxon>
        <taxon>Nucleocytoviricota</taxon>
        <taxon>Megaviricetes</taxon>
        <taxon>Algavirales</taxon>
        <taxon>Phycodnaviridae</taxon>
        <taxon>Chlorovirus</taxon>
    </lineage>
</organism>
<evidence type="ECO:0000313" key="1">
    <source>
        <dbReference type="EMBL" id="ABT16585.1"/>
    </source>
</evidence>
<dbReference type="GeneID" id="5470668"/>
<dbReference type="Proteomes" id="UP000202420">
    <property type="component" value="Segment"/>
</dbReference>
<dbReference type="RefSeq" id="YP_001426932.1">
    <property type="nucleotide sequence ID" value="NC_008724.1"/>
</dbReference>
<proteinExistence type="predicted"/>
<sequence>MLRLISIIIRNNVAMHCTRMRIAMTWKKNDTDFTLTSTYFMHGSTTSFSAVLTSSLDRASFTLRIKSAIIYNINHFLIKIFPHINGHVRTRSGSDNCHRALRILAEKGNLLQPGPRIRSC</sequence>
<reference evidence="1 2" key="1">
    <citation type="submission" date="2006-09" db="EMBL/GenBank/DDBJ databases">
        <title>Sequence and annotation of the 288-kb ATCV-1 virus that infects an endosymbiotic Chlorella strain of the heliozoon Acanthocystis turfacea.</title>
        <authorList>
            <person name="Fitzgerald L.A."/>
            <person name="Graves M.V."/>
            <person name="Li X."/>
            <person name="Pfitzner A.J.P."/>
            <person name="Hartigan J."/>
            <person name="Van Etten J.L."/>
        </authorList>
    </citation>
    <scope>NUCLEOTIDE SEQUENCE [LARGE SCALE GENOMIC DNA]</scope>
    <source>
        <strain evidence="1 2">ATCV-1</strain>
    </source>
</reference>
<protein>
    <submittedName>
        <fullName evidence="1">Uncharacterized protein z451L</fullName>
    </submittedName>
</protein>
<evidence type="ECO:0000313" key="2">
    <source>
        <dbReference type="Proteomes" id="UP000202420"/>
    </source>
</evidence>